<dbReference type="SUPFAM" id="SSF158615">
    <property type="entry name" value="RbcX-like"/>
    <property type="match status" value="1"/>
</dbReference>
<dbReference type="InterPro" id="IPR038052">
    <property type="entry name" value="Chaperonin_RbcX_sf"/>
</dbReference>
<evidence type="ECO:0000313" key="4">
    <source>
        <dbReference type="EMBL" id="KAJ9566636.1"/>
    </source>
</evidence>
<dbReference type="PANTHER" id="PTHR33791:SF12">
    <property type="entry name" value="CHAPERONIN-LIKE RBCX PROTEIN 1, CHLOROPLASTIC"/>
    <property type="match status" value="1"/>
</dbReference>
<dbReference type="AlphaFoldDB" id="A0AA38U3S2"/>
<keyword evidence="5" id="KW-1185">Reference proteome</keyword>
<dbReference type="Gene3D" id="1.10.1200.210">
    <property type="entry name" value="Chaperonin-like RbcX"/>
    <property type="match status" value="1"/>
</dbReference>
<dbReference type="EMBL" id="JARYMX010000001">
    <property type="protein sequence ID" value="KAJ9566636.1"/>
    <property type="molecule type" value="Genomic_DNA"/>
</dbReference>
<dbReference type="GO" id="GO:0110102">
    <property type="term" value="P:ribulose bisphosphate carboxylase complex assembly"/>
    <property type="evidence" value="ECO:0007669"/>
    <property type="project" value="InterPro"/>
</dbReference>
<dbReference type="GO" id="GO:0015979">
    <property type="term" value="P:photosynthesis"/>
    <property type="evidence" value="ECO:0007669"/>
    <property type="project" value="UniProtKB-KW"/>
</dbReference>
<dbReference type="Proteomes" id="UP001172457">
    <property type="component" value="Chromosome 1"/>
</dbReference>
<gene>
    <name evidence="4" type="ORF">OSB04_002602</name>
</gene>
<reference evidence="4" key="1">
    <citation type="submission" date="2023-03" db="EMBL/GenBank/DDBJ databases">
        <title>Chromosome-scale reference genome and RAD-based genetic map of yellow starthistle (Centaurea solstitialis) reveal putative structural variation and QTLs associated with invader traits.</title>
        <authorList>
            <person name="Reatini B."/>
            <person name="Cang F.A."/>
            <person name="Jiang Q."/>
            <person name="Mckibben M.T.W."/>
            <person name="Barker M.S."/>
            <person name="Rieseberg L.H."/>
            <person name="Dlugosch K.M."/>
        </authorList>
    </citation>
    <scope>NUCLEOTIDE SEQUENCE</scope>
    <source>
        <strain evidence="4">CAN-66</strain>
        <tissue evidence="4">Leaf</tissue>
    </source>
</reference>
<keyword evidence="1" id="KW-0602">Photosynthesis</keyword>
<accession>A0AA38U3S2</accession>
<sequence length="89" mass="10076">MPPVTKWVLIGFGEASPELKAAKNLHNFFTYVAVRVVTAQLESYNTEAHKELMDFVETHSLNDGDKFCAALMRESPRHKGLGILHLPYF</sequence>
<dbReference type="Pfam" id="PF02341">
    <property type="entry name" value="RbcX"/>
    <property type="match status" value="1"/>
</dbReference>
<keyword evidence="2" id="KW-0143">Chaperone</keyword>
<protein>
    <submittedName>
        <fullName evidence="4">Uncharacterized protein</fullName>
    </submittedName>
</protein>
<keyword evidence="3" id="KW-0120">Carbon dioxide fixation</keyword>
<evidence type="ECO:0000256" key="2">
    <source>
        <dbReference type="ARBA" id="ARBA00023186"/>
    </source>
</evidence>
<name>A0AA38U3S2_9ASTR</name>
<dbReference type="PANTHER" id="PTHR33791">
    <property type="entry name" value="CHAPERONIN-LIKE RBCX PROTEIN 1, CHLOROPLASTIC"/>
    <property type="match status" value="1"/>
</dbReference>
<dbReference type="GO" id="GO:0044183">
    <property type="term" value="F:protein folding chaperone"/>
    <property type="evidence" value="ECO:0007669"/>
    <property type="project" value="InterPro"/>
</dbReference>
<dbReference type="InterPro" id="IPR003435">
    <property type="entry name" value="Chaperonin_RcbX"/>
</dbReference>
<proteinExistence type="predicted"/>
<evidence type="ECO:0000256" key="3">
    <source>
        <dbReference type="ARBA" id="ARBA00023300"/>
    </source>
</evidence>
<comment type="caution">
    <text evidence="4">The sequence shown here is derived from an EMBL/GenBank/DDBJ whole genome shotgun (WGS) entry which is preliminary data.</text>
</comment>
<dbReference type="GO" id="GO:0015977">
    <property type="term" value="P:carbon fixation"/>
    <property type="evidence" value="ECO:0007669"/>
    <property type="project" value="UniProtKB-KW"/>
</dbReference>
<evidence type="ECO:0000313" key="5">
    <source>
        <dbReference type="Proteomes" id="UP001172457"/>
    </source>
</evidence>
<evidence type="ECO:0000256" key="1">
    <source>
        <dbReference type="ARBA" id="ARBA00022531"/>
    </source>
</evidence>
<organism evidence="4 5">
    <name type="scientific">Centaurea solstitialis</name>
    <name type="common">yellow star-thistle</name>
    <dbReference type="NCBI Taxonomy" id="347529"/>
    <lineage>
        <taxon>Eukaryota</taxon>
        <taxon>Viridiplantae</taxon>
        <taxon>Streptophyta</taxon>
        <taxon>Embryophyta</taxon>
        <taxon>Tracheophyta</taxon>
        <taxon>Spermatophyta</taxon>
        <taxon>Magnoliopsida</taxon>
        <taxon>eudicotyledons</taxon>
        <taxon>Gunneridae</taxon>
        <taxon>Pentapetalae</taxon>
        <taxon>asterids</taxon>
        <taxon>campanulids</taxon>
        <taxon>Asterales</taxon>
        <taxon>Asteraceae</taxon>
        <taxon>Carduoideae</taxon>
        <taxon>Cardueae</taxon>
        <taxon>Centaureinae</taxon>
        <taxon>Centaurea</taxon>
    </lineage>
</organism>